<feature type="chain" id="PRO_5024363955" description="Secreted protein" evidence="2">
    <location>
        <begin position="23"/>
        <end position="124"/>
    </location>
</feature>
<evidence type="ECO:0008006" key="5">
    <source>
        <dbReference type="Google" id="ProtNLM"/>
    </source>
</evidence>
<feature type="compositionally biased region" description="Basic and acidic residues" evidence="1">
    <location>
        <begin position="83"/>
        <end position="99"/>
    </location>
</feature>
<evidence type="ECO:0000256" key="1">
    <source>
        <dbReference type="SAM" id="MobiDB-lite"/>
    </source>
</evidence>
<evidence type="ECO:0000256" key="2">
    <source>
        <dbReference type="SAM" id="SignalP"/>
    </source>
</evidence>
<reference evidence="4" key="2">
    <citation type="journal article" date="2008" name="Nucleic Acids Res.">
        <title>The rice annotation project database (RAP-DB): 2008 update.</title>
        <authorList>
            <consortium name="The rice annotation project (RAP)"/>
        </authorList>
    </citation>
    <scope>GENOME REANNOTATION</scope>
    <source>
        <strain evidence="4">cv. Nipponbare</strain>
    </source>
</reference>
<gene>
    <name evidence="3" type="ordered locus">LOC_Os11g07620</name>
</gene>
<dbReference type="Proteomes" id="UP000000763">
    <property type="component" value="Chromosome 11"/>
</dbReference>
<evidence type="ECO:0000313" key="4">
    <source>
        <dbReference type="Proteomes" id="UP000000763"/>
    </source>
</evidence>
<dbReference type="AlphaFoldDB" id="Q2R9T7"/>
<reference evidence="4" key="1">
    <citation type="journal article" date="2005" name="Nature">
        <title>The map-based sequence of the rice genome.</title>
        <authorList>
            <consortium name="International rice genome sequencing project (IRGSP)"/>
            <person name="Matsumoto T."/>
            <person name="Wu J."/>
            <person name="Kanamori H."/>
            <person name="Katayose Y."/>
            <person name="Fujisawa M."/>
            <person name="Namiki N."/>
            <person name="Mizuno H."/>
            <person name="Yamamoto K."/>
            <person name="Antonio B.A."/>
            <person name="Baba T."/>
            <person name="Sakata K."/>
            <person name="Nagamura Y."/>
            <person name="Aoki H."/>
            <person name="Arikawa K."/>
            <person name="Arita K."/>
            <person name="Bito T."/>
            <person name="Chiden Y."/>
            <person name="Fujitsuka N."/>
            <person name="Fukunaka R."/>
            <person name="Hamada M."/>
            <person name="Harada C."/>
            <person name="Hayashi A."/>
            <person name="Hijishita S."/>
            <person name="Honda M."/>
            <person name="Hosokawa S."/>
            <person name="Ichikawa Y."/>
            <person name="Idonuma A."/>
            <person name="Iijima M."/>
            <person name="Ikeda M."/>
            <person name="Ikeno M."/>
            <person name="Ito K."/>
            <person name="Ito S."/>
            <person name="Ito T."/>
            <person name="Ito Y."/>
            <person name="Ito Y."/>
            <person name="Iwabuchi A."/>
            <person name="Kamiya K."/>
            <person name="Karasawa W."/>
            <person name="Kurita K."/>
            <person name="Katagiri S."/>
            <person name="Kikuta A."/>
            <person name="Kobayashi H."/>
            <person name="Kobayashi N."/>
            <person name="Machita K."/>
            <person name="Maehara T."/>
            <person name="Masukawa M."/>
            <person name="Mizubayashi T."/>
            <person name="Mukai Y."/>
            <person name="Nagasaki H."/>
            <person name="Nagata Y."/>
            <person name="Naito S."/>
            <person name="Nakashima M."/>
            <person name="Nakama Y."/>
            <person name="Nakamichi Y."/>
            <person name="Nakamura M."/>
            <person name="Meguro A."/>
            <person name="Negishi M."/>
            <person name="Ohta I."/>
            <person name="Ohta T."/>
            <person name="Okamoto M."/>
            <person name="Ono N."/>
            <person name="Saji S."/>
            <person name="Sakaguchi M."/>
            <person name="Sakai K."/>
            <person name="Shibata M."/>
            <person name="Shimokawa T."/>
            <person name="Song J."/>
            <person name="Takazaki Y."/>
            <person name="Terasawa K."/>
            <person name="Tsugane M."/>
            <person name="Tsuji K."/>
            <person name="Ueda S."/>
            <person name="Waki K."/>
            <person name="Yamagata H."/>
            <person name="Yamamoto M."/>
            <person name="Yamamoto S."/>
            <person name="Yamane H."/>
            <person name="Yoshiki S."/>
            <person name="Yoshihara R."/>
            <person name="Yukawa K."/>
            <person name="Zhong H."/>
            <person name="Yano M."/>
            <person name="Yuan Q."/>
            <person name="Ouyang S."/>
            <person name="Liu J."/>
            <person name="Jones K.M."/>
            <person name="Gansberger K."/>
            <person name="Moffat K."/>
            <person name="Hill J."/>
            <person name="Bera J."/>
            <person name="Fadrosh D."/>
            <person name="Jin S."/>
            <person name="Johri S."/>
            <person name="Kim M."/>
            <person name="Overton L."/>
            <person name="Reardon M."/>
            <person name="Tsitrin T."/>
            <person name="Vuong H."/>
            <person name="Weaver B."/>
            <person name="Ciecko A."/>
            <person name="Tallon L."/>
            <person name="Jackson J."/>
            <person name="Pai G."/>
            <person name="Aken S.V."/>
            <person name="Utterback T."/>
            <person name="Reidmuller S."/>
            <person name="Feldblyum T."/>
            <person name="Hsiao J."/>
            <person name="Zismann V."/>
            <person name="Iobst S."/>
            <person name="de Vazeille A.R."/>
            <person name="Buell C.R."/>
            <person name="Ying K."/>
            <person name="Li Y."/>
            <person name="Lu T."/>
            <person name="Huang Y."/>
            <person name="Zhao Q."/>
            <person name="Feng Q."/>
            <person name="Zhang L."/>
            <person name="Zhu J."/>
            <person name="Weng Q."/>
            <person name="Mu J."/>
            <person name="Lu Y."/>
            <person name="Fan D."/>
            <person name="Liu Y."/>
            <person name="Guan J."/>
            <person name="Zhang Y."/>
            <person name="Yu S."/>
            <person name="Liu X."/>
            <person name="Zhang Y."/>
            <person name="Hong G."/>
            <person name="Han B."/>
            <person name="Choisne N."/>
            <person name="Demange N."/>
            <person name="Orjeda G."/>
            <person name="Samain S."/>
            <person name="Cattolico L."/>
            <person name="Pelletier E."/>
            <person name="Couloux A."/>
            <person name="Segurens B."/>
            <person name="Wincker P."/>
            <person name="D'Hont A."/>
            <person name="Scarpelli C."/>
            <person name="Weissenbach J."/>
            <person name="Salanoubat M."/>
            <person name="Quetier F."/>
            <person name="Yu Y."/>
            <person name="Kim H.R."/>
            <person name="Rambo T."/>
            <person name="Currie J."/>
            <person name="Collura K."/>
            <person name="Luo M."/>
            <person name="Yang T."/>
            <person name="Ammiraju J.S.S."/>
            <person name="Engler F."/>
            <person name="Soderlund C."/>
            <person name="Wing R.A."/>
            <person name="Palmer L.E."/>
            <person name="de la Bastide M."/>
            <person name="Spiegel L."/>
            <person name="Nascimento L."/>
            <person name="Zutavern T."/>
            <person name="O'Shaughnessy A."/>
            <person name="Dike S."/>
            <person name="Dedhia N."/>
            <person name="Preston R."/>
            <person name="Balija V."/>
            <person name="McCombie W.R."/>
            <person name="Chow T."/>
            <person name="Chen H."/>
            <person name="Chung M."/>
            <person name="Chen C."/>
            <person name="Shaw J."/>
            <person name="Wu H."/>
            <person name="Hsiao K."/>
            <person name="Chao Y."/>
            <person name="Chu M."/>
            <person name="Cheng C."/>
            <person name="Hour A."/>
            <person name="Lee P."/>
            <person name="Lin S."/>
            <person name="Lin Y."/>
            <person name="Liou J."/>
            <person name="Liu S."/>
            <person name="Hsing Y."/>
            <person name="Raghuvanshi S."/>
            <person name="Mohanty A."/>
            <person name="Bharti A.K."/>
            <person name="Gaur A."/>
            <person name="Gupta V."/>
            <person name="Kumar D."/>
            <person name="Ravi V."/>
            <person name="Vij S."/>
            <person name="Kapur A."/>
            <person name="Khurana P."/>
            <person name="Khurana P."/>
            <person name="Khurana J.P."/>
            <person name="Tyagi A.K."/>
            <person name="Gaikwad K."/>
            <person name="Singh A."/>
            <person name="Dalal V."/>
            <person name="Srivastava S."/>
            <person name="Dixit A."/>
            <person name="Pal A.K."/>
            <person name="Ghazi I.A."/>
            <person name="Yadav M."/>
            <person name="Pandit A."/>
            <person name="Bhargava A."/>
            <person name="Sureshbabu K."/>
            <person name="Batra K."/>
            <person name="Sharma T.R."/>
            <person name="Mohapatra T."/>
            <person name="Singh N.K."/>
            <person name="Messing J."/>
            <person name="Nelson A.B."/>
            <person name="Fuks G."/>
            <person name="Kavchok S."/>
            <person name="Keizer G."/>
            <person name="Linton E."/>
            <person name="Llaca V."/>
            <person name="Song R."/>
            <person name="Tanyolac B."/>
            <person name="Young S."/>
            <person name="Ho-Il K."/>
            <person name="Hahn J.H."/>
            <person name="Sangsakoo G."/>
            <person name="Vanavichit A."/>
            <person name="de Mattos Luiz.A.T."/>
            <person name="Zimmer P.D."/>
            <person name="Malone G."/>
            <person name="Dellagostin O."/>
            <person name="de Oliveira A.C."/>
            <person name="Bevan M."/>
            <person name="Bancroft I."/>
            <person name="Minx P."/>
            <person name="Cordum H."/>
            <person name="Wilson R."/>
            <person name="Cheng Z."/>
            <person name="Jin W."/>
            <person name="Jiang J."/>
            <person name="Leong S.A."/>
            <person name="Iwama H."/>
            <person name="Gojobori T."/>
            <person name="Itoh T."/>
            <person name="Niimura Y."/>
            <person name="Fujii Y."/>
            <person name="Habara T."/>
            <person name="Sakai H."/>
            <person name="Sato Y."/>
            <person name="Wilson G."/>
            <person name="Kumar K."/>
            <person name="McCouch S."/>
            <person name="Juretic N."/>
            <person name="Hoen D."/>
            <person name="Wright S."/>
            <person name="Bruskiewich R."/>
            <person name="Bureau T."/>
            <person name="Miyao A."/>
            <person name="Hirochika H."/>
            <person name="Nishikawa T."/>
            <person name="Kadowaki K."/>
            <person name="Sugiura M."/>
            <person name="Burr B."/>
            <person name="Sasaki T."/>
        </authorList>
    </citation>
    <scope>NUCLEOTIDE SEQUENCE [LARGE SCALE GENOMIC DNA]</scope>
    <source>
        <strain evidence="4">cv. Nipponbare</strain>
    </source>
</reference>
<dbReference type="EMBL" id="AC120532">
    <property type="protein sequence ID" value="AAX96022.1"/>
    <property type="molecule type" value="Genomic_DNA"/>
</dbReference>
<name>Q2R9T7_ORYSJ</name>
<sequence>MTTVVMATIVVTATMATTKVPARENRDFCARVQGGGVGNWVRGEWGSHDEDPDDRAGPIKATRFGGEGSTTAASAKGRSGGRVKGERQSHPAGAREGDGNRFGASKRVARAIAWWRAPDLPKVI</sequence>
<keyword evidence="2" id="KW-0732">Signal</keyword>
<feature type="signal peptide" evidence="2">
    <location>
        <begin position="1"/>
        <end position="22"/>
    </location>
</feature>
<feature type="region of interest" description="Disordered" evidence="1">
    <location>
        <begin position="39"/>
        <end position="103"/>
    </location>
</feature>
<feature type="compositionally biased region" description="Basic and acidic residues" evidence="1">
    <location>
        <begin position="45"/>
        <end position="57"/>
    </location>
</feature>
<proteinExistence type="predicted"/>
<protein>
    <recommendedName>
        <fullName evidence="5">Secreted protein</fullName>
    </recommendedName>
</protein>
<evidence type="ECO:0000313" key="3">
    <source>
        <dbReference type="EMBL" id="AAX96022.1"/>
    </source>
</evidence>
<organism evidence="3 4">
    <name type="scientific">Oryza sativa subsp. japonica</name>
    <name type="common">Rice</name>
    <dbReference type="NCBI Taxonomy" id="39947"/>
    <lineage>
        <taxon>Eukaryota</taxon>
        <taxon>Viridiplantae</taxon>
        <taxon>Streptophyta</taxon>
        <taxon>Embryophyta</taxon>
        <taxon>Tracheophyta</taxon>
        <taxon>Spermatophyta</taxon>
        <taxon>Magnoliopsida</taxon>
        <taxon>Liliopsida</taxon>
        <taxon>Poales</taxon>
        <taxon>Poaceae</taxon>
        <taxon>BOP clade</taxon>
        <taxon>Oryzoideae</taxon>
        <taxon>Oryzeae</taxon>
        <taxon>Oryzinae</taxon>
        <taxon>Oryza</taxon>
        <taxon>Oryza sativa</taxon>
    </lineage>
</organism>
<accession>Q2R9T7</accession>